<name>A0ABR0Q736_GOSAR</name>
<dbReference type="Proteomes" id="UP001358586">
    <property type="component" value="Chromosome 4"/>
</dbReference>
<dbReference type="PANTHER" id="PTHR31973">
    <property type="entry name" value="POLYPROTEIN, PUTATIVE-RELATED"/>
    <property type="match status" value="1"/>
</dbReference>
<evidence type="ECO:0000313" key="3">
    <source>
        <dbReference type="Proteomes" id="UP001358586"/>
    </source>
</evidence>
<accession>A0ABR0Q736</accession>
<proteinExistence type="predicted"/>
<keyword evidence="3" id="KW-1185">Reference proteome</keyword>
<organism evidence="2 3">
    <name type="scientific">Gossypium arboreum</name>
    <name type="common">Tree cotton</name>
    <name type="synonym">Gossypium nanking</name>
    <dbReference type="NCBI Taxonomy" id="29729"/>
    <lineage>
        <taxon>Eukaryota</taxon>
        <taxon>Viridiplantae</taxon>
        <taxon>Streptophyta</taxon>
        <taxon>Embryophyta</taxon>
        <taxon>Tracheophyta</taxon>
        <taxon>Spermatophyta</taxon>
        <taxon>Magnoliopsida</taxon>
        <taxon>eudicotyledons</taxon>
        <taxon>Gunneridae</taxon>
        <taxon>Pentapetalae</taxon>
        <taxon>rosids</taxon>
        <taxon>malvids</taxon>
        <taxon>Malvales</taxon>
        <taxon>Malvaceae</taxon>
        <taxon>Malvoideae</taxon>
        <taxon>Gossypium</taxon>
    </lineage>
</organism>
<dbReference type="EMBL" id="JARKNE010000004">
    <property type="protein sequence ID" value="KAK5834859.1"/>
    <property type="molecule type" value="Genomic_DNA"/>
</dbReference>
<dbReference type="PANTHER" id="PTHR31973:SF187">
    <property type="entry name" value="MUTATOR TRANSPOSASE MUDRA PROTEIN"/>
    <property type="match status" value="1"/>
</dbReference>
<evidence type="ECO:0000259" key="1">
    <source>
        <dbReference type="Pfam" id="PF03108"/>
    </source>
</evidence>
<dbReference type="Pfam" id="PF03108">
    <property type="entry name" value="DBD_Tnp_Mut"/>
    <property type="match status" value="1"/>
</dbReference>
<comment type="caution">
    <text evidence="2">The sequence shown here is derived from an EMBL/GenBank/DDBJ whole genome shotgun (WGS) entry which is preliminary data.</text>
</comment>
<gene>
    <name evidence="2" type="ORF">PVK06_010538</name>
</gene>
<dbReference type="InterPro" id="IPR004332">
    <property type="entry name" value="Transposase_MuDR"/>
</dbReference>
<evidence type="ECO:0000313" key="2">
    <source>
        <dbReference type="EMBL" id="KAK5834859.1"/>
    </source>
</evidence>
<feature type="domain" description="Transposase MuDR plant" evidence="1">
    <location>
        <begin position="34"/>
        <end position="90"/>
    </location>
</feature>
<protein>
    <recommendedName>
        <fullName evidence="1">Transposase MuDR plant domain-containing protein</fullName>
    </recommendedName>
</protein>
<sequence length="152" mass="17316">MVGPGKHLPNSSLDSEKALRVESEDEEGLMEVIQMVRGPKEFKIALAKYAVKKGFDIVYLRNAKGRIRARCRKDGCPFRISAAVDNSDGFYNIKTFIKTYECSTTFKNKRAPYKFVGEHFLCKIRVIPKLKLIDMQKLANEELKVNLSKGKL</sequence>
<reference evidence="2 3" key="1">
    <citation type="submission" date="2023-03" db="EMBL/GenBank/DDBJ databases">
        <title>WGS of Gossypium arboreum.</title>
        <authorList>
            <person name="Yu D."/>
        </authorList>
    </citation>
    <scope>NUCLEOTIDE SEQUENCE [LARGE SCALE GENOMIC DNA]</scope>
    <source>
        <tissue evidence="2">Leaf</tissue>
    </source>
</reference>